<organism evidence="1 2">
    <name type="scientific">Agitococcus lubricus</name>
    <dbReference type="NCBI Taxonomy" id="1077255"/>
    <lineage>
        <taxon>Bacteria</taxon>
        <taxon>Pseudomonadati</taxon>
        <taxon>Pseudomonadota</taxon>
        <taxon>Gammaproteobacteria</taxon>
        <taxon>Moraxellales</taxon>
        <taxon>Moraxellaceae</taxon>
        <taxon>Agitococcus</taxon>
    </lineage>
</organism>
<comment type="caution">
    <text evidence="1">The sequence shown here is derived from an EMBL/GenBank/DDBJ whole genome shotgun (WGS) entry which is preliminary data.</text>
</comment>
<name>A0A2T5ITC6_9GAMM</name>
<dbReference type="Proteomes" id="UP000244223">
    <property type="component" value="Unassembled WGS sequence"/>
</dbReference>
<protein>
    <recommendedName>
        <fullName evidence="3">Phage baseplate assembly protein V</fullName>
    </recommendedName>
</protein>
<accession>A0A2T5ITC6</accession>
<gene>
    <name evidence="1" type="ORF">C8N29_12410</name>
</gene>
<evidence type="ECO:0008006" key="3">
    <source>
        <dbReference type="Google" id="ProtNLM"/>
    </source>
</evidence>
<dbReference type="AlphaFoldDB" id="A0A2T5ITC6"/>
<proteinExistence type="predicted"/>
<evidence type="ECO:0000313" key="1">
    <source>
        <dbReference type="EMBL" id="PTQ87088.1"/>
    </source>
</evidence>
<dbReference type="RefSeq" id="WP_107866927.1">
    <property type="nucleotide sequence ID" value="NZ_QAON01000024.1"/>
</dbReference>
<sequence length="214" mass="22862">MMMFGKYPATVKGYDPDTRLALIKLEPLDDGADTLLEAELCYPLGDKSNTAIEILENDSVWVEFEAGDPRYPIIVGNRNKRTGNDDLTRRYHHHGNFEIKADQHILIEALQTITLKVGGSSLKIDADMVQVITPLTTFETDLATFSNLVNVLGLLSANGGLAAFGVGGGAGATVQGGVEVTGGDVKADDISLKGHGHDYTDNGSTLTTQQAKSI</sequence>
<reference evidence="1 2" key="1">
    <citation type="submission" date="2018-04" db="EMBL/GenBank/DDBJ databases">
        <title>Genomic Encyclopedia of Archaeal and Bacterial Type Strains, Phase II (KMG-II): from individual species to whole genera.</title>
        <authorList>
            <person name="Goeker M."/>
        </authorList>
    </citation>
    <scope>NUCLEOTIDE SEQUENCE [LARGE SCALE GENOMIC DNA]</scope>
    <source>
        <strain evidence="1 2">DSM 5822</strain>
    </source>
</reference>
<keyword evidence="2" id="KW-1185">Reference proteome</keyword>
<dbReference type="OrthoDB" id="6691749at2"/>
<dbReference type="EMBL" id="QAON01000024">
    <property type="protein sequence ID" value="PTQ87088.1"/>
    <property type="molecule type" value="Genomic_DNA"/>
</dbReference>
<evidence type="ECO:0000313" key="2">
    <source>
        <dbReference type="Proteomes" id="UP000244223"/>
    </source>
</evidence>